<evidence type="ECO:0000256" key="7">
    <source>
        <dbReference type="ARBA" id="ARBA00023125"/>
    </source>
</evidence>
<evidence type="ECO:0000256" key="10">
    <source>
        <dbReference type="ARBA" id="ARBA00024345"/>
    </source>
</evidence>
<evidence type="ECO:0000259" key="13">
    <source>
        <dbReference type="PROSITE" id="PS50157"/>
    </source>
</evidence>
<dbReference type="InterPro" id="IPR013087">
    <property type="entry name" value="Znf_C2H2_type"/>
</dbReference>
<feature type="region of interest" description="Disordered" evidence="12">
    <location>
        <begin position="314"/>
        <end position="391"/>
    </location>
</feature>
<dbReference type="GO" id="GO:0005634">
    <property type="term" value="C:nucleus"/>
    <property type="evidence" value="ECO:0007669"/>
    <property type="project" value="UniProtKB-SubCell"/>
</dbReference>
<dbReference type="PROSITE" id="PS50157">
    <property type="entry name" value="ZINC_FINGER_C2H2_2"/>
    <property type="match status" value="2"/>
</dbReference>
<comment type="caution">
    <text evidence="14">The sequence shown here is derived from an EMBL/GenBank/DDBJ whole genome shotgun (WGS) entry which is preliminary data.</text>
</comment>
<evidence type="ECO:0000256" key="3">
    <source>
        <dbReference type="ARBA" id="ARBA00022723"/>
    </source>
</evidence>
<dbReference type="GO" id="GO:0003700">
    <property type="term" value="F:DNA-binding transcription factor activity"/>
    <property type="evidence" value="ECO:0007669"/>
    <property type="project" value="InterPro"/>
</dbReference>
<evidence type="ECO:0000256" key="6">
    <source>
        <dbReference type="ARBA" id="ARBA00023015"/>
    </source>
</evidence>
<feature type="region of interest" description="Disordered" evidence="12">
    <location>
        <begin position="1"/>
        <end position="51"/>
    </location>
</feature>
<dbReference type="FunFam" id="3.30.160.60:FF:000446">
    <property type="entry name" value="Zinc finger protein"/>
    <property type="match status" value="1"/>
</dbReference>
<dbReference type="AlphaFoldDB" id="A0AAD7V6Z2"/>
<dbReference type="SMART" id="SM00355">
    <property type="entry name" value="ZnF_C2H2"/>
    <property type="match status" value="2"/>
</dbReference>
<evidence type="ECO:0000256" key="12">
    <source>
        <dbReference type="SAM" id="MobiDB-lite"/>
    </source>
</evidence>
<keyword evidence="15" id="KW-1185">Reference proteome</keyword>
<dbReference type="RefSeq" id="XP_058344343.1">
    <property type="nucleotide sequence ID" value="XM_058484844.1"/>
</dbReference>
<evidence type="ECO:0000256" key="2">
    <source>
        <dbReference type="ARBA" id="ARBA00006991"/>
    </source>
</evidence>
<dbReference type="InterPro" id="IPR052127">
    <property type="entry name" value="STE12_transcription_factor"/>
</dbReference>
<comment type="subcellular location">
    <subcellularLocation>
        <location evidence="1">Nucleus</location>
    </subcellularLocation>
</comment>
<dbReference type="GeneID" id="83212208"/>
<feature type="region of interest" description="Disordered" evidence="12">
    <location>
        <begin position="468"/>
        <end position="523"/>
    </location>
</feature>
<comment type="similarity">
    <text evidence="2">Belongs to the krueppel C2H2-type zinc-finger protein family.</text>
</comment>
<reference evidence="14 15" key="1">
    <citation type="submission" date="2023-03" db="EMBL/GenBank/DDBJ databases">
        <title>Genome sequence of Lichtheimia ornata CBS 291.66.</title>
        <authorList>
            <person name="Mohabir J.T."/>
            <person name="Shea T.P."/>
            <person name="Kurbessoian T."/>
            <person name="Berby B."/>
            <person name="Fontaine J."/>
            <person name="Livny J."/>
            <person name="Gnirke A."/>
            <person name="Stajich J.E."/>
            <person name="Cuomo C.A."/>
        </authorList>
    </citation>
    <scope>NUCLEOTIDE SEQUENCE [LARGE SCALE GENOMIC DNA]</scope>
    <source>
        <strain evidence="14">CBS 291.66</strain>
    </source>
</reference>
<proteinExistence type="inferred from homology"/>
<feature type="compositionally biased region" description="Low complexity" evidence="12">
    <location>
        <begin position="344"/>
        <end position="361"/>
    </location>
</feature>
<protein>
    <recommendedName>
        <fullName evidence="13">C2H2-type domain-containing protein</fullName>
    </recommendedName>
</protein>
<dbReference type="Proteomes" id="UP001234581">
    <property type="component" value="Unassembled WGS sequence"/>
</dbReference>
<feature type="domain" description="C2H2-type" evidence="13">
    <location>
        <begin position="425"/>
        <end position="454"/>
    </location>
</feature>
<dbReference type="InterPro" id="IPR036236">
    <property type="entry name" value="Znf_C2H2_sf"/>
</dbReference>
<dbReference type="PANTHER" id="PTHR47427:SF1">
    <property type="entry name" value="PROTEIN STE12"/>
    <property type="match status" value="1"/>
</dbReference>
<feature type="compositionally biased region" description="Low complexity" evidence="12">
    <location>
        <begin position="7"/>
        <end position="44"/>
    </location>
</feature>
<dbReference type="Pfam" id="PF02200">
    <property type="entry name" value="STE"/>
    <property type="match status" value="1"/>
</dbReference>
<evidence type="ECO:0000256" key="4">
    <source>
        <dbReference type="ARBA" id="ARBA00022771"/>
    </source>
</evidence>
<dbReference type="SUPFAM" id="SSF57667">
    <property type="entry name" value="beta-beta-alpha zinc fingers"/>
    <property type="match status" value="1"/>
</dbReference>
<accession>A0AAD7V6Z2</accession>
<keyword evidence="8" id="KW-0804">Transcription</keyword>
<keyword evidence="4 11" id="KW-0863">Zinc-finger</keyword>
<feature type="domain" description="C2H2-type" evidence="13">
    <location>
        <begin position="455"/>
        <end position="482"/>
    </location>
</feature>
<organism evidence="14 15">
    <name type="scientific">Lichtheimia ornata</name>
    <dbReference type="NCBI Taxonomy" id="688661"/>
    <lineage>
        <taxon>Eukaryota</taxon>
        <taxon>Fungi</taxon>
        <taxon>Fungi incertae sedis</taxon>
        <taxon>Mucoromycota</taxon>
        <taxon>Mucoromycotina</taxon>
        <taxon>Mucoromycetes</taxon>
        <taxon>Mucorales</taxon>
        <taxon>Lichtheimiaceae</taxon>
        <taxon>Lichtheimia</taxon>
    </lineage>
</organism>
<name>A0AAD7V6Z2_9FUNG</name>
<dbReference type="Pfam" id="PF00096">
    <property type="entry name" value="zf-C2H2"/>
    <property type="match status" value="2"/>
</dbReference>
<feature type="compositionally biased region" description="Low complexity" evidence="12">
    <location>
        <begin position="368"/>
        <end position="391"/>
    </location>
</feature>
<comment type="similarity">
    <text evidence="10">Belongs to the STE12 transcription factor family.</text>
</comment>
<feature type="compositionally biased region" description="Basic residues" evidence="12">
    <location>
        <begin position="472"/>
        <end position="487"/>
    </location>
</feature>
<evidence type="ECO:0000256" key="5">
    <source>
        <dbReference type="ARBA" id="ARBA00022833"/>
    </source>
</evidence>
<keyword evidence="9" id="KW-0539">Nucleus</keyword>
<dbReference type="SMART" id="SM00424">
    <property type="entry name" value="STE"/>
    <property type="match status" value="1"/>
</dbReference>
<dbReference type="PANTHER" id="PTHR47427">
    <property type="entry name" value="PROTEIN STE12"/>
    <property type="match status" value="1"/>
</dbReference>
<dbReference type="GO" id="GO:1990526">
    <property type="term" value="C:Ste12p-Dig1p-Dig2p complex"/>
    <property type="evidence" value="ECO:0007669"/>
    <property type="project" value="TreeGrafter"/>
</dbReference>
<dbReference type="GO" id="GO:0008270">
    <property type="term" value="F:zinc ion binding"/>
    <property type="evidence" value="ECO:0007669"/>
    <property type="project" value="UniProtKB-KW"/>
</dbReference>
<dbReference type="PROSITE" id="PS00028">
    <property type="entry name" value="ZINC_FINGER_C2H2_1"/>
    <property type="match status" value="2"/>
</dbReference>
<evidence type="ECO:0000256" key="8">
    <source>
        <dbReference type="ARBA" id="ARBA00023163"/>
    </source>
</evidence>
<evidence type="ECO:0000256" key="11">
    <source>
        <dbReference type="PROSITE-ProRule" id="PRU00042"/>
    </source>
</evidence>
<evidence type="ECO:0000313" key="14">
    <source>
        <dbReference type="EMBL" id="KAJ8659430.1"/>
    </source>
</evidence>
<keyword evidence="5" id="KW-0862">Zinc</keyword>
<feature type="compositionally biased region" description="Polar residues" evidence="12">
    <location>
        <begin position="506"/>
        <end position="516"/>
    </location>
</feature>
<feature type="region of interest" description="Disordered" evidence="12">
    <location>
        <begin position="272"/>
        <end position="292"/>
    </location>
</feature>
<dbReference type="GO" id="GO:1990527">
    <property type="term" value="C:Tec1p-Ste12p-Dig1p complex"/>
    <property type="evidence" value="ECO:0007669"/>
    <property type="project" value="TreeGrafter"/>
</dbReference>
<keyword evidence="3" id="KW-0479">Metal-binding</keyword>
<dbReference type="InterPro" id="IPR003120">
    <property type="entry name" value="Ste12"/>
</dbReference>
<gene>
    <name evidence="14" type="ORF">O0I10_004795</name>
</gene>
<dbReference type="EMBL" id="JARTCD010000018">
    <property type="protein sequence ID" value="KAJ8659430.1"/>
    <property type="molecule type" value="Genomic_DNA"/>
</dbReference>
<evidence type="ECO:0000256" key="1">
    <source>
        <dbReference type="ARBA" id="ARBA00004123"/>
    </source>
</evidence>
<sequence>MTTLDLTAATSTSSNNSNCGRAATATASSHSSEPSNNNNNNNNNGALMCLPRPTNNDTDVRLGQIDDLKYFLATATNDWDPEQAVKSFALPTTGESVSCVFWNNLFHITGTDIVRCLVFRFHAFGRPVSNLKKFEEGVFSDLRNLKPGSDACLEEPKSEFLDMLYKNNCIRTQKKQKVFYWFSVPHDRLFLDALERDLKREKMGIEPTSQAVADPATLLSLDTTHELFDQLRKSMALSAAATAHALEDDQQEKCTNGSNLQVTMHDEDLSSDIGRLDLEPPPPPPQPCRLRNPKAIFGMVSLFEGSASYKQRRRRAASLSSTSPSTALVTPNYANATARRHRSTSNPDPDTPPSSSAIIDDFAFGGCPSTSSSPPSSSMSTPSNSNVSTPSNTIMLSTSSYNALASATNALASLGDDTGASERTYTCPLGSCGRFFRRLEHLKRHLRTHTMERPYLCHQCGKRFSRSDNLAQHRKTHDRATSRHNSKKGSGGGGGGNDASPPPPQSSNGPDNNTNHAVFGNGNGNNSNNGPFCNISGSSIHGTSLSTPCQQPLYSNIPSTTLFNNASNYWFSTRSNNDTMTMPFDSEDQALFSSNDNGSALKQEYWDQHGVVANDPWQTSCRMFEEPSFLNQDTTTTASPWIMPMIPSASIPPSPVMNNHDHLYNHHHYDPTTAYAMGDADQQGHFQWLGDDDGGATFYC</sequence>
<keyword evidence="6" id="KW-0805">Transcription regulation</keyword>
<dbReference type="Gene3D" id="3.30.160.60">
    <property type="entry name" value="Classic Zinc Finger"/>
    <property type="match status" value="2"/>
</dbReference>
<keyword evidence="7" id="KW-0238">DNA-binding</keyword>
<evidence type="ECO:0000313" key="15">
    <source>
        <dbReference type="Proteomes" id="UP001234581"/>
    </source>
</evidence>
<evidence type="ECO:0000256" key="9">
    <source>
        <dbReference type="ARBA" id="ARBA00023242"/>
    </source>
</evidence>
<dbReference type="GO" id="GO:0003677">
    <property type="term" value="F:DNA binding"/>
    <property type="evidence" value="ECO:0007669"/>
    <property type="project" value="UniProtKB-KW"/>
</dbReference>
<dbReference type="FunFam" id="3.30.160.60:FF:000862">
    <property type="entry name" value="zinc finger protein 697"/>
    <property type="match status" value="1"/>
</dbReference>
<feature type="compositionally biased region" description="Low complexity" evidence="12">
    <location>
        <begin position="317"/>
        <end position="331"/>
    </location>
</feature>